<proteinExistence type="predicted"/>
<accession>A0A1M5G2I5</accession>
<dbReference type="Proteomes" id="UP000184108">
    <property type="component" value="Unassembled WGS sequence"/>
</dbReference>
<dbReference type="RefSeq" id="WP_073174498.1">
    <property type="nucleotide sequence ID" value="NZ_FQVE01000004.1"/>
</dbReference>
<name>A0A1M5G2I5_9FLAO</name>
<dbReference type="EMBL" id="FQVE01000004">
    <property type="protein sequence ID" value="SHF98037.1"/>
    <property type="molecule type" value="Genomic_DNA"/>
</dbReference>
<reference evidence="2" key="1">
    <citation type="submission" date="2016-11" db="EMBL/GenBank/DDBJ databases">
        <authorList>
            <person name="Varghese N."/>
            <person name="Submissions S."/>
        </authorList>
    </citation>
    <scope>NUCLEOTIDE SEQUENCE [LARGE SCALE GENOMIC DNA]</scope>
    <source>
        <strain evidence="2">YR203</strain>
    </source>
</reference>
<protein>
    <submittedName>
        <fullName evidence="1">Uncharacterized protein</fullName>
    </submittedName>
</protein>
<dbReference type="PROSITE" id="PS51257">
    <property type="entry name" value="PROKAR_LIPOPROTEIN"/>
    <property type="match status" value="1"/>
</dbReference>
<evidence type="ECO:0000313" key="2">
    <source>
        <dbReference type="Proteomes" id="UP000184108"/>
    </source>
</evidence>
<organism evidence="1 2">
    <name type="scientific">Chryseobacterium vrystaatense</name>
    <dbReference type="NCBI Taxonomy" id="307480"/>
    <lineage>
        <taxon>Bacteria</taxon>
        <taxon>Pseudomonadati</taxon>
        <taxon>Bacteroidota</taxon>
        <taxon>Flavobacteriia</taxon>
        <taxon>Flavobacteriales</taxon>
        <taxon>Weeksellaceae</taxon>
        <taxon>Chryseobacterium group</taxon>
        <taxon>Chryseobacterium</taxon>
    </lineage>
</organism>
<sequence>MKLKNIAILGLSASIFFLSGCRDSNEQLGEPETTASVTALSKSDPSNLPDAPPEIREEFAQDGIDIDKVRVEYFSDGQQVDMIPDLEGKFPVASLVKNPADQSALITVRTFSNEAKYLQYGDQNGLKFRETKAFNESIQKYAEVNGLVQMAEAGEQLPDSYYAFENQQYQTYFGAFAPGWLQVFDDIVPYGSNKYIMSPFVPTLGFWFFNNWNNKIGCYKRQHIYMVEHLYDKKFFRGHLVSLSGWGGSTVMFWGILGYVNNRVESMILF</sequence>
<gene>
    <name evidence="1" type="ORF">SAMN02787073_3214</name>
</gene>
<dbReference type="AlphaFoldDB" id="A0A1M5G2I5"/>
<evidence type="ECO:0000313" key="1">
    <source>
        <dbReference type="EMBL" id="SHF98037.1"/>
    </source>
</evidence>